<evidence type="ECO:0000256" key="2">
    <source>
        <dbReference type="ARBA" id="ARBA00022801"/>
    </source>
</evidence>
<keyword evidence="5" id="KW-1185">Reference proteome</keyword>
<sequence length="213" mass="24786">MNMRPKKQQLLGLLPESLVMVRGPRAGNARYLTFDDGPEPDHTPRLLDLLAAHHVHATFFLIGEKVERHPRLVERIVDEGHRLGNHSYSHYSFRPMSLEKKLYEINHTDELLYPFDGLRHHPMRPPRGDMAPSLLWYFAMHRRLLVHWSYDSLDYQEASEEALLARLRTMPPQPGDIVLMHDDSDKAANALRIVLPEWLTAGHRFRVLPEVMP</sequence>
<dbReference type="PROSITE" id="PS51677">
    <property type="entry name" value="NODB"/>
    <property type="match status" value="1"/>
</dbReference>
<dbReference type="CDD" id="cd10917">
    <property type="entry name" value="CE4_NodB_like_6s_7s"/>
    <property type="match status" value="1"/>
</dbReference>
<gene>
    <name evidence="4" type="ORF">ISS97_08840</name>
</gene>
<dbReference type="EMBL" id="JADIKD010000009">
    <property type="protein sequence ID" value="MFK2917369.1"/>
    <property type="molecule type" value="Genomic_DNA"/>
</dbReference>
<protein>
    <submittedName>
        <fullName evidence="4">Polysaccharide deacetylase family protein</fullName>
    </submittedName>
</protein>
<dbReference type="RefSeq" id="WP_379985187.1">
    <property type="nucleotide sequence ID" value="NZ_JADIKD010000009.1"/>
</dbReference>
<organism evidence="4 5">
    <name type="scientific">Dyella koreensis</name>
    <dbReference type="NCBI Taxonomy" id="311235"/>
    <lineage>
        <taxon>Bacteria</taxon>
        <taxon>Pseudomonadati</taxon>
        <taxon>Pseudomonadota</taxon>
        <taxon>Gammaproteobacteria</taxon>
        <taxon>Lysobacterales</taxon>
        <taxon>Rhodanobacteraceae</taxon>
        <taxon>Dyella</taxon>
    </lineage>
</organism>
<dbReference type="Pfam" id="PF01522">
    <property type="entry name" value="Polysacc_deac_1"/>
    <property type="match status" value="1"/>
</dbReference>
<dbReference type="InterPro" id="IPR011330">
    <property type="entry name" value="Glyco_hydro/deAcase_b/a-brl"/>
</dbReference>
<evidence type="ECO:0000313" key="5">
    <source>
        <dbReference type="Proteomes" id="UP001620408"/>
    </source>
</evidence>
<dbReference type="InterPro" id="IPR002509">
    <property type="entry name" value="NODB_dom"/>
</dbReference>
<reference evidence="4 5" key="1">
    <citation type="submission" date="2020-10" db="EMBL/GenBank/DDBJ databases">
        <title>Phylogeny of dyella-like bacteria.</title>
        <authorList>
            <person name="Fu J."/>
        </authorList>
    </citation>
    <scope>NUCLEOTIDE SEQUENCE [LARGE SCALE GENOMIC DNA]</scope>
    <source>
        <strain evidence="4 5">BB4</strain>
    </source>
</reference>
<accession>A0ABW8K3A3</accession>
<keyword evidence="1" id="KW-0479">Metal-binding</keyword>
<dbReference type="SUPFAM" id="SSF88713">
    <property type="entry name" value="Glycoside hydrolase/deacetylase"/>
    <property type="match status" value="1"/>
</dbReference>
<evidence type="ECO:0000313" key="4">
    <source>
        <dbReference type="EMBL" id="MFK2917369.1"/>
    </source>
</evidence>
<proteinExistence type="predicted"/>
<evidence type="ECO:0000256" key="1">
    <source>
        <dbReference type="ARBA" id="ARBA00022723"/>
    </source>
</evidence>
<dbReference type="Proteomes" id="UP001620408">
    <property type="component" value="Unassembled WGS sequence"/>
</dbReference>
<comment type="caution">
    <text evidence="4">The sequence shown here is derived from an EMBL/GenBank/DDBJ whole genome shotgun (WGS) entry which is preliminary data.</text>
</comment>
<dbReference type="PANTHER" id="PTHR10587">
    <property type="entry name" value="GLYCOSYL TRANSFERASE-RELATED"/>
    <property type="match status" value="1"/>
</dbReference>
<dbReference type="PANTHER" id="PTHR10587:SF133">
    <property type="entry name" value="CHITIN DEACETYLASE 1-RELATED"/>
    <property type="match status" value="1"/>
</dbReference>
<feature type="domain" description="NodB homology" evidence="3">
    <location>
        <begin position="28"/>
        <end position="213"/>
    </location>
</feature>
<dbReference type="InterPro" id="IPR050248">
    <property type="entry name" value="Polysacc_deacetylase_ArnD"/>
</dbReference>
<name>A0ABW8K3A3_9GAMM</name>
<evidence type="ECO:0000259" key="3">
    <source>
        <dbReference type="PROSITE" id="PS51677"/>
    </source>
</evidence>
<dbReference type="Gene3D" id="3.20.20.370">
    <property type="entry name" value="Glycoside hydrolase/deacetylase"/>
    <property type="match status" value="1"/>
</dbReference>
<keyword evidence="2" id="KW-0378">Hydrolase</keyword>